<dbReference type="InterPro" id="IPR000014">
    <property type="entry name" value="PAS"/>
</dbReference>
<sequence length="565" mass="63139">MATTLSILLAIFITSTLVFLLLWLKTSSNLKKNLVILADGLEKHKFIEKSLNTSQRELKGVLDNLQETYYRTDLNGVLLFVSSSVELLLGYTAEELTGQKTLNFYINPDNRNKFIEALQANHGHVEQYPFTLRHKNGSTIWLSTNARFLLDEDSNVIGIEGTGQSFTARKIAEENLIKAKEQAEQANRAKSLFLANMSHEVRTPMNGIVGFTSLLSKSKLDKQQAEYVETINTSMHDLLNIINDILDFSRIESGKMEIITQTINLRDFLAAIIRLFSASAKIKALELTYTVEDSIAENIIADPLRLRQIISNLIGNAIKFTDKGSIMLSASIISENKQDQLLIEVIDTGKGIKENDKKRIFDAFCQTNNSIYKPDSGTGLGLAISKQLIELMKGKIGLKKNPQKGSTFWVQFPVESTQQTPDRPVIKSIPEPSEKYYAGLEVLVADDNAINRKLISTLLEQHGVIISEAKDGNMALEMALNNTYDLILMDIRMPGLNGIEVTRKLHAGMPDSTPPIIAITAHAMPDEQKTFIDAGMDACITKPILDYQLFELLNKWTKKCHTLTD</sequence>
<dbReference type="SMART" id="SM00448">
    <property type="entry name" value="REC"/>
    <property type="match status" value="1"/>
</dbReference>
<name>A0A3B0YHT5_9ZZZZ</name>
<dbReference type="FunFam" id="3.30.565.10:FF:000010">
    <property type="entry name" value="Sensor histidine kinase RcsC"/>
    <property type="match status" value="1"/>
</dbReference>
<feature type="domain" description="Histidine kinase" evidence="15">
    <location>
        <begin position="196"/>
        <end position="416"/>
    </location>
</feature>
<reference evidence="19" key="1">
    <citation type="submission" date="2018-06" db="EMBL/GenBank/DDBJ databases">
        <authorList>
            <person name="Zhirakovskaya E."/>
        </authorList>
    </citation>
    <scope>NUCLEOTIDE SEQUENCE</scope>
</reference>
<keyword evidence="12" id="KW-0902">Two-component regulatory system</keyword>
<evidence type="ECO:0000256" key="13">
    <source>
        <dbReference type="ARBA" id="ARBA00023136"/>
    </source>
</evidence>
<keyword evidence="5" id="KW-0597">Phosphoprotein</keyword>
<dbReference type="InterPro" id="IPR001789">
    <property type="entry name" value="Sig_transdc_resp-reg_receiver"/>
</dbReference>
<dbReference type="Pfam" id="PF08447">
    <property type="entry name" value="PAS_3"/>
    <property type="match status" value="1"/>
</dbReference>
<dbReference type="SUPFAM" id="SSF55785">
    <property type="entry name" value="PYP-like sensor domain (PAS domain)"/>
    <property type="match status" value="1"/>
</dbReference>
<evidence type="ECO:0000256" key="5">
    <source>
        <dbReference type="ARBA" id="ARBA00022553"/>
    </source>
</evidence>
<dbReference type="AlphaFoldDB" id="A0A3B0YHT5"/>
<dbReference type="InterPro" id="IPR004358">
    <property type="entry name" value="Sig_transdc_His_kin-like_C"/>
</dbReference>
<dbReference type="PRINTS" id="PR00344">
    <property type="entry name" value="BCTRLSENSOR"/>
</dbReference>
<dbReference type="Pfam" id="PF00072">
    <property type="entry name" value="Response_reg"/>
    <property type="match status" value="1"/>
</dbReference>
<dbReference type="Gene3D" id="3.30.450.20">
    <property type="entry name" value="PAS domain"/>
    <property type="match status" value="1"/>
</dbReference>
<dbReference type="InterPro" id="IPR003661">
    <property type="entry name" value="HisK_dim/P_dom"/>
</dbReference>
<gene>
    <name evidence="19" type="ORF">MNBD_GAMMA09-2239</name>
</gene>
<dbReference type="InterPro" id="IPR000700">
    <property type="entry name" value="PAS-assoc_C"/>
</dbReference>
<dbReference type="PROSITE" id="PS50113">
    <property type="entry name" value="PAC"/>
    <property type="match status" value="1"/>
</dbReference>
<evidence type="ECO:0000256" key="12">
    <source>
        <dbReference type="ARBA" id="ARBA00023012"/>
    </source>
</evidence>
<evidence type="ECO:0000256" key="8">
    <source>
        <dbReference type="ARBA" id="ARBA00022741"/>
    </source>
</evidence>
<evidence type="ECO:0000259" key="16">
    <source>
        <dbReference type="PROSITE" id="PS50110"/>
    </source>
</evidence>
<organism evidence="19">
    <name type="scientific">hydrothermal vent metagenome</name>
    <dbReference type="NCBI Taxonomy" id="652676"/>
    <lineage>
        <taxon>unclassified sequences</taxon>
        <taxon>metagenomes</taxon>
        <taxon>ecological metagenomes</taxon>
    </lineage>
</organism>
<dbReference type="GO" id="GO:0005524">
    <property type="term" value="F:ATP binding"/>
    <property type="evidence" value="ECO:0007669"/>
    <property type="project" value="UniProtKB-KW"/>
</dbReference>
<dbReference type="Pfam" id="PF00512">
    <property type="entry name" value="HisKA"/>
    <property type="match status" value="1"/>
</dbReference>
<protein>
    <recommendedName>
        <fullName evidence="3">histidine kinase</fullName>
        <ecNumber evidence="3">2.7.13.3</ecNumber>
    </recommendedName>
</protein>
<dbReference type="SUPFAM" id="SSF47384">
    <property type="entry name" value="Homodimeric domain of signal transducing histidine kinase"/>
    <property type="match status" value="1"/>
</dbReference>
<dbReference type="EC" id="2.7.13.3" evidence="3"/>
<evidence type="ECO:0000313" key="19">
    <source>
        <dbReference type="EMBL" id="VAW68384.1"/>
    </source>
</evidence>
<dbReference type="PROSITE" id="PS50110">
    <property type="entry name" value="RESPONSE_REGULATORY"/>
    <property type="match status" value="1"/>
</dbReference>
<keyword evidence="6" id="KW-0808">Transferase</keyword>
<dbReference type="SUPFAM" id="SSF55874">
    <property type="entry name" value="ATPase domain of HSP90 chaperone/DNA topoisomerase II/histidine kinase"/>
    <property type="match status" value="1"/>
</dbReference>
<keyword evidence="9 19" id="KW-0418">Kinase</keyword>
<dbReference type="InterPro" id="IPR036890">
    <property type="entry name" value="HATPase_C_sf"/>
</dbReference>
<dbReference type="CDD" id="cd00130">
    <property type="entry name" value="PAS"/>
    <property type="match status" value="1"/>
</dbReference>
<keyword evidence="7 14" id="KW-0812">Transmembrane</keyword>
<dbReference type="Gene3D" id="3.40.50.2300">
    <property type="match status" value="1"/>
</dbReference>
<evidence type="ECO:0000259" key="18">
    <source>
        <dbReference type="PROSITE" id="PS50113"/>
    </source>
</evidence>
<dbReference type="NCBIfam" id="TIGR00229">
    <property type="entry name" value="sensory_box"/>
    <property type="match status" value="1"/>
</dbReference>
<feature type="domain" description="Response regulatory" evidence="16">
    <location>
        <begin position="441"/>
        <end position="557"/>
    </location>
</feature>
<dbReference type="Gene3D" id="1.10.287.130">
    <property type="match status" value="1"/>
</dbReference>
<dbReference type="GO" id="GO:0000155">
    <property type="term" value="F:phosphorelay sensor kinase activity"/>
    <property type="evidence" value="ECO:0007669"/>
    <property type="project" value="InterPro"/>
</dbReference>
<comment type="catalytic activity">
    <reaction evidence="1">
        <text>ATP + protein L-histidine = ADP + protein N-phospho-L-histidine.</text>
        <dbReference type="EC" id="2.7.13.3"/>
    </reaction>
</comment>
<dbReference type="InterPro" id="IPR003594">
    <property type="entry name" value="HATPase_dom"/>
</dbReference>
<dbReference type="InterPro" id="IPR011006">
    <property type="entry name" value="CheY-like_superfamily"/>
</dbReference>
<keyword evidence="10" id="KW-0067">ATP-binding</keyword>
<evidence type="ECO:0000256" key="11">
    <source>
        <dbReference type="ARBA" id="ARBA00022989"/>
    </source>
</evidence>
<dbReference type="FunFam" id="1.10.287.130:FF:000003">
    <property type="entry name" value="Histidine kinase"/>
    <property type="match status" value="1"/>
</dbReference>
<dbReference type="InterPro" id="IPR036097">
    <property type="entry name" value="HisK_dim/P_sf"/>
</dbReference>
<dbReference type="PANTHER" id="PTHR45339:SF1">
    <property type="entry name" value="HYBRID SIGNAL TRANSDUCTION HISTIDINE KINASE J"/>
    <property type="match status" value="1"/>
</dbReference>
<dbReference type="EMBL" id="UOFI01000128">
    <property type="protein sequence ID" value="VAW68384.1"/>
    <property type="molecule type" value="Genomic_DNA"/>
</dbReference>
<dbReference type="CDD" id="cd17546">
    <property type="entry name" value="REC_hyHK_CKI1_RcsC-like"/>
    <property type="match status" value="1"/>
</dbReference>
<evidence type="ECO:0000256" key="2">
    <source>
        <dbReference type="ARBA" id="ARBA00004651"/>
    </source>
</evidence>
<evidence type="ECO:0000256" key="9">
    <source>
        <dbReference type="ARBA" id="ARBA00022777"/>
    </source>
</evidence>
<feature type="domain" description="PAS" evidence="17">
    <location>
        <begin position="54"/>
        <end position="119"/>
    </location>
</feature>
<evidence type="ECO:0000256" key="14">
    <source>
        <dbReference type="SAM" id="Phobius"/>
    </source>
</evidence>
<dbReference type="SMART" id="SM00387">
    <property type="entry name" value="HATPase_c"/>
    <property type="match status" value="1"/>
</dbReference>
<dbReference type="PROSITE" id="PS50112">
    <property type="entry name" value="PAS"/>
    <property type="match status" value="1"/>
</dbReference>
<dbReference type="InterPro" id="IPR005467">
    <property type="entry name" value="His_kinase_dom"/>
</dbReference>
<dbReference type="SMART" id="SM00091">
    <property type="entry name" value="PAS"/>
    <property type="match status" value="1"/>
</dbReference>
<feature type="transmembrane region" description="Helical" evidence="14">
    <location>
        <begin position="6"/>
        <end position="24"/>
    </location>
</feature>
<accession>A0A3B0YHT5</accession>
<dbReference type="GO" id="GO:0005886">
    <property type="term" value="C:plasma membrane"/>
    <property type="evidence" value="ECO:0007669"/>
    <property type="project" value="UniProtKB-SubCell"/>
</dbReference>
<keyword evidence="13 14" id="KW-0472">Membrane</keyword>
<evidence type="ECO:0000256" key="4">
    <source>
        <dbReference type="ARBA" id="ARBA00022475"/>
    </source>
</evidence>
<proteinExistence type="predicted"/>
<dbReference type="InterPro" id="IPR013655">
    <property type="entry name" value="PAS_fold_3"/>
</dbReference>
<dbReference type="CDD" id="cd00082">
    <property type="entry name" value="HisKA"/>
    <property type="match status" value="1"/>
</dbReference>
<comment type="subcellular location">
    <subcellularLocation>
        <location evidence="2">Cell membrane</location>
        <topology evidence="2">Multi-pass membrane protein</topology>
    </subcellularLocation>
</comment>
<evidence type="ECO:0000256" key="6">
    <source>
        <dbReference type="ARBA" id="ARBA00022679"/>
    </source>
</evidence>
<dbReference type="Gene3D" id="3.30.565.10">
    <property type="entry name" value="Histidine kinase-like ATPase, C-terminal domain"/>
    <property type="match status" value="1"/>
</dbReference>
<dbReference type="SMART" id="SM00388">
    <property type="entry name" value="HisKA"/>
    <property type="match status" value="1"/>
</dbReference>
<dbReference type="PANTHER" id="PTHR45339">
    <property type="entry name" value="HYBRID SIGNAL TRANSDUCTION HISTIDINE KINASE J"/>
    <property type="match status" value="1"/>
</dbReference>
<keyword evidence="4" id="KW-1003">Cell membrane</keyword>
<dbReference type="PROSITE" id="PS50109">
    <property type="entry name" value="HIS_KIN"/>
    <property type="match status" value="1"/>
</dbReference>
<evidence type="ECO:0000256" key="10">
    <source>
        <dbReference type="ARBA" id="ARBA00022840"/>
    </source>
</evidence>
<evidence type="ECO:0000259" key="17">
    <source>
        <dbReference type="PROSITE" id="PS50112"/>
    </source>
</evidence>
<evidence type="ECO:0000256" key="3">
    <source>
        <dbReference type="ARBA" id="ARBA00012438"/>
    </source>
</evidence>
<keyword evidence="8" id="KW-0547">Nucleotide-binding</keyword>
<keyword evidence="11 14" id="KW-1133">Transmembrane helix</keyword>
<dbReference type="Pfam" id="PF02518">
    <property type="entry name" value="HATPase_c"/>
    <property type="match status" value="1"/>
</dbReference>
<evidence type="ECO:0000259" key="15">
    <source>
        <dbReference type="PROSITE" id="PS50109"/>
    </source>
</evidence>
<evidence type="ECO:0000256" key="7">
    <source>
        <dbReference type="ARBA" id="ARBA00022692"/>
    </source>
</evidence>
<dbReference type="SUPFAM" id="SSF52172">
    <property type="entry name" value="CheY-like"/>
    <property type="match status" value="1"/>
</dbReference>
<feature type="domain" description="PAC" evidence="18">
    <location>
        <begin position="126"/>
        <end position="178"/>
    </location>
</feature>
<dbReference type="CDD" id="cd16922">
    <property type="entry name" value="HATPase_EvgS-ArcB-TorS-like"/>
    <property type="match status" value="1"/>
</dbReference>
<evidence type="ECO:0000256" key="1">
    <source>
        <dbReference type="ARBA" id="ARBA00000085"/>
    </source>
</evidence>
<dbReference type="InterPro" id="IPR035965">
    <property type="entry name" value="PAS-like_dom_sf"/>
</dbReference>